<organism evidence="2 3">
    <name type="scientific">Pristionchus entomophagus</name>
    <dbReference type="NCBI Taxonomy" id="358040"/>
    <lineage>
        <taxon>Eukaryota</taxon>
        <taxon>Metazoa</taxon>
        <taxon>Ecdysozoa</taxon>
        <taxon>Nematoda</taxon>
        <taxon>Chromadorea</taxon>
        <taxon>Rhabditida</taxon>
        <taxon>Rhabditina</taxon>
        <taxon>Diplogasteromorpha</taxon>
        <taxon>Diplogasteroidea</taxon>
        <taxon>Neodiplogasteridae</taxon>
        <taxon>Pristionchus</taxon>
    </lineage>
</organism>
<sequence length="77" mass="8995">DTRKRDFSQPDKLSDVCLLVGGENVHVSRTVLALHSPVFEAMFFRSFEEAGKSEVEIREVLHEVWTKKIFVRSLQRY</sequence>
<dbReference type="EMBL" id="BTSX01000004">
    <property type="protein sequence ID" value="GMS97742.1"/>
    <property type="molecule type" value="Genomic_DNA"/>
</dbReference>
<accession>A0AAV5TU73</accession>
<dbReference type="PANTHER" id="PTHR47022">
    <property type="entry name" value="BTB AND MATH DOMAIN-CONTAINING PROTEIN 36-RELATED"/>
    <property type="match status" value="1"/>
</dbReference>
<gene>
    <name evidence="2" type="ORF">PENTCL1PPCAC_19917</name>
</gene>
<name>A0AAV5TU73_9BILA</name>
<dbReference type="Pfam" id="PF00651">
    <property type="entry name" value="BTB"/>
    <property type="match status" value="1"/>
</dbReference>
<dbReference type="InterPro" id="IPR000210">
    <property type="entry name" value="BTB/POZ_dom"/>
</dbReference>
<dbReference type="Proteomes" id="UP001432027">
    <property type="component" value="Unassembled WGS sequence"/>
</dbReference>
<dbReference type="PROSITE" id="PS50097">
    <property type="entry name" value="BTB"/>
    <property type="match status" value="1"/>
</dbReference>
<dbReference type="InterPro" id="IPR011333">
    <property type="entry name" value="SKP1/BTB/POZ_sf"/>
</dbReference>
<dbReference type="CDD" id="cd18186">
    <property type="entry name" value="BTB_POZ_ZBTB_KLHL-like"/>
    <property type="match status" value="1"/>
</dbReference>
<dbReference type="SUPFAM" id="SSF54695">
    <property type="entry name" value="POZ domain"/>
    <property type="match status" value="1"/>
</dbReference>
<keyword evidence="3" id="KW-1185">Reference proteome</keyword>
<feature type="non-terminal residue" evidence="2">
    <location>
        <position position="1"/>
    </location>
</feature>
<evidence type="ECO:0000313" key="3">
    <source>
        <dbReference type="Proteomes" id="UP001432027"/>
    </source>
</evidence>
<dbReference type="PANTHER" id="PTHR47022:SF1">
    <property type="entry name" value="BTB AND MATH DOMAIN-CONTAINING PROTEIN 36-RELATED"/>
    <property type="match status" value="1"/>
</dbReference>
<protein>
    <recommendedName>
        <fullName evidence="1">BTB domain-containing protein</fullName>
    </recommendedName>
</protein>
<proteinExistence type="predicted"/>
<dbReference type="Gene3D" id="3.30.710.10">
    <property type="entry name" value="Potassium Channel Kv1.1, Chain A"/>
    <property type="match status" value="1"/>
</dbReference>
<feature type="domain" description="BTB" evidence="1">
    <location>
        <begin position="14"/>
        <end position="77"/>
    </location>
</feature>
<evidence type="ECO:0000313" key="2">
    <source>
        <dbReference type="EMBL" id="GMS97742.1"/>
    </source>
</evidence>
<reference evidence="2" key="1">
    <citation type="submission" date="2023-10" db="EMBL/GenBank/DDBJ databases">
        <title>Genome assembly of Pristionchus species.</title>
        <authorList>
            <person name="Yoshida K."/>
            <person name="Sommer R.J."/>
        </authorList>
    </citation>
    <scope>NUCLEOTIDE SEQUENCE</scope>
    <source>
        <strain evidence="2">RS0144</strain>
    </source>
</reference>
<evidence type="ECO:0000259" key="1">
    <source>
        <dbReference type="PROSITE" id="PS50097"/>
    </source>
</evidence>
<dbReference type="AlphaFoldDB" id="A0AAV5TU73"/>
<comment type="caution">
    <text evidence="2">The sequence shown here is derived from an EMBL/GenBank/DDBJ whole genome shotgun (WGS) entry which is preliminary data.</text>
</comment>